<accession>A0A6J4VLE8</accession>
<dbReference type="InterPro" id="IPR043737">
    <property type="entry name" value="DUF5682"/>
</dbReference>
<gene>
    <name evidence="1" type="ORF">AVDCRST_MAG18-3087</name>
</gene>
<protein>
    <submittedName>
        <fullName evidence="1">Uncharacterized protein</fullName>
    </submittedName>
</protein>
<dbReference type="PANTHER" id="PTHR30634:SF14">
    <property type="match status" value="1"/>
</dbReference>
<reference evidence="1" key="1">
    <citation type="submission" date="2020-02" db="EMBL/GenBank/DDBJ databases">
        <authorList>
            <person name="Meier V. D."/>
        </authorList>
    </citation>
    <scope>NUCLEOTIDE SEQUENCE</scope>
    <source>
        <strain evidence="1">AVDCRST_MAG18</strain>
    </source>
</reference>
<dbReference type="EMBL" id="CADCWN010000233">
    <property type="protein sequence ID" value="CAA9580699.1"/>
    <property type="molecule type" value="Genomic_DNA"/>
</dbReference>
<proteinExistence type="predicted"/>
<dbReference type="InterPro" id="IPR050458">
    <property type="entry name" value="LolB"/>
</dbReference>
<name>A0A6J4VLE8_9BACT</name>
<organism evidence="1">
    <name type="scientific">uncultured Thermomicrobiales bacterium</name>
    <dbReference type="NCBI Taxonomy" id="1645740"/>
    <lineage>
        <taxon>Bacteria</taxon>
        <taxon>Pseudomonadati</taxon>
        <taxon>Thermomicrobiota</taxon>
        <taxon>Thermomicrobia</taxon>
        <taxon>Thermomicrobiales</taxon>
        <taxon>environmental samples</taxon>
    </lineage>
</organism>
<evidence type="ECO:0000313" key="1">
    <source>
        <dbReference type="EMBL" id="CAA9580699.1"/>
    </source>
</evidence>
<sequence>MSVNVFGIRRHGPGCARSLLAALAALEPDILLVEGPPDAAEVLSLIVHEELRPPVALLVYAPDAPRRAAFYPFATFSPEWQALRFALGRGIPARFIDLPQALRLGAEDAEDEELPPVAPIEELPGADNAAPPMVEEGATPETTTTVRIEDDPIGALAEAAGYADHELWWEYQIERRLDATDLFAGIAEAMAALRADSPPPTGEEARREAHMRLAIRAAQREGFARIAVVCGAWHAPVLVGHSTAKADAALLAGQKKIKVAATWVPWTNSRLAYRSGYGAGVSSPGWYAHLWDVPERHAVGWIARAAMALRAEDLDAPSSNVIEAVRLAETLASLRDLPLPGLGELREAIQTTLCGGDPAPMALIRDRLEIGEALGAVPAETPAVPLQRDLDATQRRLRLRPSAEIKPLALDLRQEGDRARSQLLHRLNILGIPWGKLESLGGARSTFNESWRLGWRPELTIAIIEASVWGTTIAVATAAKVRHEGEATNELARLTALLDAAILAALPEAVEGLLARVRSAAALAADVRGLMDALPPLARVARYGDVRETKADELLPIIDGLLARIVIGLPGACGSLDDAAATRMIESIDRAQESIALLDRDEGRAEWRGALHTIATREAIHGLVRGRAARILLDERILDEAALGNLARLALAAAIPPSDAAAWIAGVVRGNGLVLLQQGALWLALDGWLRDLDPDRFIAVLPLLRRAFADFAAPERRAMGDRVKRLAAGERVAAATLTDDLAGLDRSRADRVLPILAQLLGVELPRA</sequence>
<dbReference type="PANTHER" id="PTHR30634">
    <property type="entry name" value="OUTER MEMBRANE LOLAB LIPOPROTEIN INSERTION APPARATUS"/>
    <property type="match status" value="1"/>
</dbReference>
<dbReference type="AlphaFoldDB" id="A0A6J4VLE8"/>
<dbReference type="Pfam" id="PF18934">
    <property type="entry name" value="DUF5682"/>
    <property type="match status" value="1"/>
</dbReference>